<keyword evidence="5 7" id="KW-1133">Transmembrane helix</keyword>
<evidence type="ECO:0000256" key="1">
    <source>
        <dbReference type="ARBA" id="ARBA00004651"/>
    </source>
</evidence>
<evidence type="ECO:0000256" key="2">
    <source>
        <dbReference type="ARBA" id="ARBA00007928"/>
    </source>
</evidence>
<dbReference type="GO" id="GO:0005886">
    <property type="term" value="C:plasma membrane"/>
    <property type="evidence" value="ECO:0007669"/>
    <property type="project" value="UniProtKB-SubCell"/>
</dbReference>
<comment type="caution">
    <text evidence="8">The sequence shown here is derived from an EMBL/GenBank/DDBJ whole genome shotgun (WGS) entry which is preliminary data.</text>
</comment>
<feature type="transmembrane region" description="Helical" evidence="7">
    <location>
        <begin position="71"/>
        <end position="92"/>
    </location>
</feature>
<accession>A0A2T3NYJ5</accession>
<reference evidence="8 9" key="1">
    <citation type="submission" date="2018-01" db="EMBL/GenBank/DDBJ databases">
        <title>Whole genome sequencing of Histamine producing bacteria.</title>
        <authorList>
            <person name="Butler K."/>
        </authorList>
    </citation>
    <scope>NUCLEOTIDE SEQUENCE [LARGE SCALE GENOMIC DNA]</scope>
    <source>
        <strain evidence="8 9">DSM 100436</strain>
    </source>
</reference>
<organism evidence="8 9">
    <name type="scientific">Photobacterium sanctipauli</name>
    <dbReference type="NCBI Taxonomy" id="1342794"/>
    <lineage>
        <taxon>Bacteria</taxon>
        <taxon>Pseudomonadati</taxon>
        <taxon>Pseudomonadota</taxon>
        <taxon>Gammaproteobacteria</taxon>
        <taxon>Vibrionales</taxon>
        <taxon>Vibrionaceae</taxon>
        <taxon>Photobacterium</taxon>
    </lineage>
</organism>
<proteinExistence type="inferred from homology"/>
<feature type="transmembrane region" description="Helical" evidence="7">
    <location>
        <begin position="112"/>
        <end position="138"/>
    </location>
</feature>
<comment type="subcellular location">
    <subcellularLocation>
        <location evidence="1">Cell membrane</location>
        <topology evidence="1">Multi-pass membrane protein</topology>
    </subcellularLocation>
</comment>
<feature type="transmembrane region" description="Helical" evidence="7">
    <location>
        <begin position="39"/>
        <end position="65"/>
    </location>
</feature>
<dbReference type="PANTHER" id="PTHR30086:SF14">
    <property type="entry name" value="HOMOSERINE_HOMOSERINE LACTONE EFFLUX PROTEIN"/>
    <property type="match status" value="1"/>
</dbReference>
<feature type="transmembrane region" description="Helical" evidence="7">
    <location>
        <begin position="144"/>
        <end position="169"/>
    </location>
</feature>
<evidence type="ECO:0000256" key="4">
    <source>
        <dbReference type="ARBA" id="ARBA00022692"/>
    </source>
</evidence>
<keyword evidence="6 7" id="KW-0472">Membrane</keyword>
<sequence>MSIDTWLAFVAASLVLTATPGPSIFLGIVHAINYGEKRVIYTALGDICANFIQMVLVAVGLGVIIASSELAFTVIKWLGAVTLFYMGIKMILGANKQISNDSCLPAVSNGKLFTSGFLVAAGNPKAIVFFTAFFPQFIDPAQPLFPQMAIMCPTMALLDFTLVLIYAFSANKVVKLGGAKLILVNKISGGLLVGLSGALATTSR</sequence>
<dbReference type="RefSeq" id="WP_036824099.1">
    <property type="nucleotide sequence ID" value="NZ_JGVO01000513.1"/>
</dbReference>
<feature type="transmembrane region" description="Helical" evidence="7">
    <location>
        <begin position="6"/>
        <end position="32"/>
    </location>
</feature>
<dbReference type="OrthoDB" id="9804822at2"/>
<feature type="transmembrane region" description="Helical" evidence="7">
    <location>
        <begin position="181"/>
        <end position="200"/>
    </location>
</feature>
<evidence type="ECO:0000256" key="7">
    <source>
        <dbReference type="SAM" id="Phobius"/>
    </source>
</evidence>
<dbReference type="AlphaFoldDB" id="A0A2T3NYJ5"/>
<keyword evidence="4 7" id="KW-0812">Transmembrane</keyword>
<dbReference type="PIRSF" id="PIRSF006324">
    <property type="entry name" value="LeuE"/>
    <property type="match status" value="1"/>
</dbReference>
<name>A0A2T3NYJ5_9GAMM</name>
<dbReference type="PANTHER" id="PTHR30086">
    <property type="entry name" value="ARGININE EXPORTER PROTEIN ARGO"/>
    <property type="match status" value="1"/>
</dbReference>
<keyword evidence="9" id="KW-1185">Reference proteome</keyword>
<evidence type="ECO:0000256" key="3">
    <source>
        <dbReference type="ARBA" id="ARBA00022475"/>
    </source>
</evidence>
<protein>
    <submittedName>
        <fullName evidence="8">LysE family translocator</fullName>
    </submittedName>
</protein>
<dbReference type="GO" id="GO:0042970">
    <property type="term" value="F:homoserine transmembrane transporter activity"/>
    <property type="evidence" value="ECO:0007669"/>
    <property type="project" value="TreeGrafter"/>
</dbReference>
<evidence type="ECO:0000313" key="8">
    <source>
        <dbReference type="EMBL" id="PSW21292.1"/>
    </source>
</evidence>
<comment type="similarity">
    <text evidence="2">Belongs to the Rht family.</text>
</comment>
<dbReference type="EMBL" id="PYMA01000002">
    <property type="protein sequence ID" value="PSW21292.1"/>
    <property type="molecule type" value="Genomic_DNA"/>
</dbReference>
<dbReference type="Proteomes" id="UP000241771">
    <property type="component" value="Unassembled WGS sequence"/>
</dbReference>
<gene>
    <name evidence="8" type="ORF">C9I98_04950</name>
</gene>
<evidence type="ECO:0000313" key="9">
    <source>
        <dbReference type="Proteomes" id="UP000241771"/>
    </source>
</evidence>
<evidence type="ECO:0000256" key="5">
    <source>
        <dbReference type="ARBA" id="ARBA00022989"/>
    </source>
</evidence>
<evidence type="ECO:0000256" key="6">
    <source>
        <dbReference type="ARBA" id="ARBA00023136"/>
    </source>
</evidence>
<keyword evidence="3" id="KW-1003">Cell membrane</keyword>
<dbReference type="Pfam" id="PF01810">
    <property type="entry name" value="LysE"/>
    <property type="match status" value="1"/>
</dbReference>
<dbReference type="InterPro" id="IPR001123">
    <property type="entry name" value="LeuE-type"/>
</dbReference>